<dbReference type="EC" id="2.7.1.71" evidence="7"/>
<evidence type="ECO:0000313" key="9">
    <source>
        <dbReference type="Proteomes" id="UP000254161"/>
    </source>
</evidence>
<dbReference type="InterPro" id="IPR000623">
    <property type="entry name" value="Shikimate_kinase/TSH1"/>
</dbReference>
<feature type="binding site" evidence="7">
    <location>
        <position position="134"/>
    </location>
    <ligand>
        <name>substrate</name>
    </ligand>
</feature>
<dbReference type="HAMAP" id="MF_00109">
    <property type="entry name" value="Shikimate_kinase"/>
    <property type="match status" value="1"/>
</dbReference>
<evidence type="ECO:0000256" key="4">
    <source>
        <dbReference type="ARBA" id="ARBA00022777"/>
    </source>
</evidence>
<comment type="subunit">
    <text evidence="7">Monomer.</text>
</comment>
<keyword evidence="7" id="KW-0963">Cytoplasm</keyword>
<dbReference type="Proteomes" id="UP000254161">
    <property type="component" value="Unassembled WGS sequence"/>
</dbReference>
<dbReference type="RefSeq" id="WP_115630656.1">
    <property type="nucleotide sequence ID" value="NZ_UFUZ01000001.1"/>
</dbReference>
<comment type="pathway">
    <text evidence="7">Metabolic intermediate biosynthesis; chorismate biosynthesis; chorismate from D-erythrose 4-phosphate and phosphoenolpyruvate: step 5/7.</text>
</comment>
<proteinExistence type="inferred from homology"/>
<dbReference type="PANTHER" id="PTHR21087">
    <property type="entry name" value="SHIKIMATE KINASE"/>
    <property type="match status" value="1"/>
</dbReference>
<keyword evidence="6 7" id="KW-0057">Aromatic amino acid biosynthesis</keyword>
<gene>
    <name evidence="7 8" type="primary">aroK</name>
    <name evidence="8" type="ORF">NCTC12264_01469</name>
</gene>
<name>A0A381EJN7_CAMUP</name>
<keyword evidence="3 7" id="KW-0547">Nucleotide-binding</keyword>
<dbReference type="GO" id="GO:0000287">
    <property type="term" value="F:magnesium ion binding"/>
    <property type="evidence" value="ECO:0007669"/>
    <property type="project" value="UniProtKB-UniRule"/>
</dbReference>
<dbReference type="GO" id="GO:0005829">
    <property type="term" value="C:cytosol"/>
    <property type="evidence" value="ECO:0007669"/>
    <property type="project" value="TreeGrafter"/>
</dbReference>
<dbReference type="GO" id="GO:0009423">
    <property type="term" value="P:chorismate biosynthetic process"/>
    <property type="evidence" value="ECO:0007669"/>
    <property type="project" value="UniProtKB-UniRule"/>
</dbReference>
<feature type="binding site" evidence="7">
    <location>
        <position position="118"/>
    </location>
    <ligand>
        <name>ATP</name>
        <dbReference type="ChEBI" id="CHEBI:30616"/>
    </ligand>
</feature>
<dbReference type="SUPFAM" id="SSF52540">
    <property type="entry name" value="P-loop containing nucleoside triphosphate hydrolases"/>
    <property type="match status" value="1"/>
</dbReference>
<comment type="catalytic activity">
    <reaction evidence="7">
        <text>shikimate + ATP = 3-phosphoshikimate + ADP + H(+)</text>
        <dbReference type="Rhea" id="RHEA:13121"/>
        <dbReference type="ChEBI" id="CHEBI:15378"/>
        <dbReference type="ChEBI" id="CHEBI:30616"/>
        <dbReference type="ChEBI" id="CHEBI:36208"/>
        <dbReference type="ChEBI" id="CHEBI:145989"/>
        <dbReference type="ChEBI" id="CHEBI:456216"/>
        <dbReference type="EC" id="2.7.1.71"/>
    </reaction>
</comment>
<evidence type="ECO:0000256" key="7">
    <source>
        <dbReference type="HAMAP-Rule" id="MF_00109"/>
    </source>
</evidence>
<evidence type="ECO:0000256" key="2">
    <source>
        <dbReference type="ARBA" id="ARBA00022679"/>
    </source>
</evidence>
<accession>A0A381EJN7</accession>
<feature type="binding site" evidence="7">
    <location>
        <position position="82"/>
    </location>
    <ligand>
        <name>substrate</name>
    </ligand>
</feature>
<comment type="subcellular location">
    <subcellularLocation>
        <location evidence="7">Cytoplasm</location>
    </subcellularLocation>
</comment>
<organism evidence="8 9">
    <name type="scientific">Campylobacter upsaliensis</name>
    <dbReference type="NCBI Taxonomy" id="28080"/>
    <lineage>
        <taxon>Bacteria</taxon>
        <taxon>Pseudomonadati</taxon>
        <taxon>Campylobacterota</taxon>
        <taxon>Epsilonproteobacteria</taxon>
        <taxon>Campylobacterales</taxon>
        <taxon>Campylobacteraceae</taxon>
        <taxon>Campylobacter</taxon>
    </lineage>
</organism>
<dbReference type="EMBL" id="UFUZ01000001">
    <property type="protein sequence ID" value="SUX27225.1"/>
    <property type="molecule type" value="Genomic_DNA"/>
</dbReference>
<dbReference type="GO" id="GO:0004765">
    <property type="term" value="F:shikimate kinase activity"/>
    <property type="evidence" value="ECO:0007669"/>
    <property type="project" value="UniProtKB-UniRule"/>
</dbReference>
<keyword evidence="7" id="KW-0460">Magnesium</keyword>
<comment type="cofactor">
    <cofactor evidence="7">
        <name>Mg(2+)</name>
        <dbReference type="ChEBI" id="CHEBI:18420"/>
    </cofactor>
    <text evidence="7">Binds 1 Mg(2+) ion per subunit.</text>
</comment>
<feature type="binding site" evidence="7">
    <location>
        <position position="151"/>
    </location>
    <ligand>
        <name>ATP</name>
        <dbReference type="ChEBI" id="CHEBI:30616"/>
    </ligand>
</feature>
<feature type="binding site" evidence="7">
    <location>
        <position position="36"/>
    </location>
    <ligand>
        <name>substrate</name>
    </ligand>
</feature>
<reference evidence="8 9" key="1">
    <citation type="submission" date="2018-06" db="EMBL/GenBank/DDBJ databases">
        <authorList>
            <consortium name="Pathogen Informatics"/>
            <person name="Doyle S."/>
        </authorList>
    </citation>
    <scope>NUCLEOTIDE SEQUENCE [LARGE SCALE GENOMIC DNA]</scope>
    <source>
        <strain evidence="8 9">NCTC12264</strain>
    </source>
</reference>
<dbReference type="PRINTS" id="PR01100">
    <property type="entry name" value="SHIKIMTKNASE"/>
</dbReference>
<evidence type="ECO:0000256" key="6">
    <source>
        <dbReference type="ARBA" id="ARBA00023141"/>
    </source>
</evidence>
<dbReference type="GO" id="GO:0008652">
    <property type="term" value="P:amino acid biosynthetic process"/>
    <property type="evidence" value="ECO:0007669"/>
    <property type="project" value="UniProtKB-KW"/>
</dbReference>
<evidence type="ECO:0000256" key="1">
    <source>
        <dbReference type="ARBA" id="ARBA00022605"/>
    </source>
</evidence>
<evidence type="ECO:0000313" key="8">
    <source>
        <dbReference type="EMBL" id="SUX27225.1"/>
    </source>
</evidence>
<dbReference type="GO" id="GO:0005524">
    <property type="term" value="F:ATP binding"/>
    <property type="evidence" value="ECO:0007669"/>
    <property type="project" value="UniProtKB-UniRule"/>
</dbReference>
<keyword evidence="4 7" id="KW-0418">Kinase</keyword>
<protein>
    <recommendedName>
        <fullName evidence="7">Shikimate kinase</fullName>
        <shortName evidence="7">SK</shortName>
        <ecNumber evidence="7">2.7.1.71</ecNumber>
    </recommendedName>
</protein>
<dbReference type="Gene3D" id="3.40.50.300">
    <property type="entry name" value="P-loop containing nucleotide triphosphate hydrolases"/>
    <property type="match status" value="1"/>
</dbReference>
<dbReference type="Pfam" id="PF01202">
    <property type="entry name" value="SKI"/>
    <property type="match status" value="1"/>
</dbReference>
<dbReference type="InterPro" id="IPR031322">
    <property type="entry name" value="Shikimate/glucono_kinase"/>
</dbReference>
<comment type="function">
    <text evidence="7">Catalyzes the specific phosphorylation of the 3-hydroxyl group of shikimic acid using ATP as a cosubstrate.</text>
</comment>
<dbReference type="AlphaFoldDB" id="A0A381EJN7"/>
<evidence type="ECO:0000256" key="3">
    <source>
        <dbReference type="ARBA" id="ARBA00022741"/>
    </source>
</evidence>
<keyword evidence="1 7" id="KW-0028">Amino-acid biosynthesis</keyword>
<feature type="binding site" evidence="7">
    <location>
        <position position="18"/>
    </location>
    <ligand>
        <name>Mg(2+)</name>
        <dbReference type="ChEBI" id="CHEBI:18420"/>
    </ligand>
</feature>
<keyword evidence="5 7" id="KW-0067">ATP-binding</keyword>
<comment type="similarity">
    <text evidence="7">Belongs to the shikimate kinase family.</text>
</comment>
<dbReference type="GO" id="GO:0009073">
    <property type="term" value="P:aromatic amino acid family biosynthetic process"/>
    <property type="evidence" value="ECO:0007669"/>
    <property type="project" value="UniProtKB-KW"/>
</dbReference>
<keyword evidence="7" id="KW-0479">Metal-binding</keyword>
<keyword evidence="2 7" id="KW-0808">Transferase</keyword>
<dbReference type="UniPathway" id="UPA00053">
    <property type="reaction ID" value="UER00088"/>
</dbReference>
<feature type="binding site" evidence="7">
    <location>
        <position position="60"/>
    </location>
    <ligand>
        <name>substrate</name>
    </ligand>
</feature>
<feature type="binding site" evidence="7">
    <location>
        <begin position="14"/>
        <end position="19"/>
    </location>
    <ligand>
        <name>ATP</name>
        <dbReference type="ChEBI" id="CHEBI:30616"/>
    </ligand>
</feature>
<dbReference type="InterPro" id="IPR027417">
    <property type="entry name" value="P-loop_NTPase"/>
</dbReference>
<sequence length="165" mass="19157">MEKVENILFIGFMGCGKSTLAREFARESDRVFIDSDALIEMQFDLSVNEIFAKFGEEFFRKEEQKMANFLTYTRGISLATGGGFAGVRNLDKIGFCVYLRASFEFLKERLSEKEKAKRPLFLDEEKAKKLYHARLSLYEEKANLILDIENQSLESLIKELKKRIK</sequence>
<evidence type="ECO:0000256" key="5">
    <source>
        <dbReference type="ARBA" id="ARBA00022840"/>
    </source>
</evidence>
<dbReference type="PANTHER" id="PTHR21087:SF16">
    <property type="entry name" value="SHIKIMATE KINASE 1, CHLOROPLASTIC"/>
    <property type="match status" value="1"/>
</dbReference>
<dbReference type="CDD" id="cd00464">
    <property type="entry name" value="SK"/>
    <property type="match status" value="1"/>
</dbReference>